<dbReference type="Gene3D" id="1.10.10.10">
    <property type="entry name" value="Winged helix-like DNA-binding domain superfamily/Winged helix DNA-binding domain"/>
    <property type="match status" value="1"/>
</dbReference>
<comment type="caution">
    <text evidence="7">The sequence shown here is derived from an EMBL/GenBank/DDBJ whole genome shotgun (WGS) entry which is preliminary data.</text>
</comment>
<evidence type="ECO:0000256" key="4">
    <source>
        <dbReference type="ARBA" id="ARBA00023125"/>
    </source>
</evidence>
<evidence type="ECO:0000256" key="5">
    <source>
        <dbReference type="ARBA" id="ARBA00023163"/>
    </source>
</evidence>
<dbReference type="InterPro" id="IPR051446">
    <property type="entry name" value="HTH_trans_reg/aminotransferase"/>
</dbReference>
<keyword evidence="4" id="KW-0238">DNA-binding</keyword>
<name>A0ABX2KHJ6_9PROT</name>
<evidence type="ECO:0000313" key="8">
    <source>
        <dbReference type="Proteomes" id="UP000605086"/>
    </source>
</evidence>
<gene>
    <name evidence="7" type="ORF">GBZ48_28150</name>
</gene>
<keyword evidence="3" id="KW-0805">Transcription regulation</keyword>
<proteinExistence type="inferred from homology"/>
<evidence type="ECO:0000256" key="3">
    <source>
        <dbReference type="ARBA" id="ARBA00023015"/>
    </source>
</evidence>
<dbReference type="CDD" id="cd07377">
    <property type="entry name" value="WHTH_GntR"/>
    <property type="match status" value="1"/>
</dbReference>
<evidence type="ECO:0000256" key="2">
    <source>
        <dbReference type="ARBA" id="ARBA00022898"/>
    </source>
</evidence>
<evidence type="ECO:0000256" key="1">
    <source>
        <dbReference type="ARBA" id="ARBA00005384"/>
    </source>
</evidence>
<dbReference type="InterPro" id="IPR036390">
    <property type="entry name" value="WH_DNA-bd_sf"/>
</dbReference>
<keyword evidence="2" id="KW-0663">Pyridoxal phosphate</keyword>
<keyword evidence="5" id="KW-0804">Transcription</keyword>
<sequence>MARSARPVLSSLGPVALDRDGAEPLHRQLYRALRQAVLDGRLRPGERLPPSRALATEWALSRNTVVTAYDTLLAEGYVTGRVGAGTFVAASLPDAAPGGISGRDEARRGVGLSARGRALAEAPSIARDRVGRPFALGTPDLGAFPFALWAQLIGRCWRHGGRVLATEPDPLGYGPLRAEIAAYLRAVRAVRCEPEQVVIVSGAQQGLALMAQLLLDPDDEAWVEEPGWPGNRAALLGAGARLVPVPVDGEGIDVAAGMARGADARLALVTPSHQFPLGVTMSLARRLRLLDWAAARDAWIVEDDYDSEFRYAGPPLAALQGLDGAGRVIYVGSFSKVMFPALRLGYVVVPPDLVEPVRAARRHFDGGTSVVPQAALHRFLADGHFASHLRAMRSLYAVKRAAILSSVEDAFAGFATAEAGEAGMHVLLRLPPGCPDHALAERAARIGLTTPCLSSYYRTDNRAAANTADAGAGNGFLLGFAAHDPAALDRAVRDLARLAADRPKG</sequence>
<dbReference type="InterPro" id="IPR000524">
    <property type="entry name" value="Tscrpt_reg_HTH_GntR"/>
</dbReference>
<dbReference type="PANTHER" id="PTHR46577:SF1">
    <property type="entry name" value="HTH-TYPE TRANSCRIPTIONAL REGULATORY PROTEIN GABR"/>
    <property type="match status" value="1"/>
</dbReference>
<dbReference type="SMART" id="SM00345">
    <property type="entry name" value="HTH_GNTR"/>
    <property type="match status" value="1"/>
</dbReference>
<protein>
    <submittedName>
        <fullName evidence="7">Aminotransferase class I/II-fold pyridoxal phosphate-dependent enzyme</fullName>
    </submittedName>
</protein>
<dbReference type="SUPFAM" id="SSF46785">
    <property type="entry name" value="Winged helix' DNA-binding domain"/>
    <property type="match status" value="1"/>
</dbReference>
<reference evidence="7 8" key="1">
    <citation type="submission" date="2019-10" db="EMBL/GenBank/DDBJ databases">
        <title>Genome sequence of Azospirillum melinis.</title>
        <authorList>
            <person name="Ambrosini A."/>
            <person name="Sant'Anna F.H."/>
            <person name="Cassan F.D."/>
            <person name="Souza E.M."/>
            <person name="Passaglia L.M.P."/>
        </authorList>
    </citation>
    <scope>NUCLEOTIDE SEQUENCE [LARGE SCALE GENOMIC DNA]</scope>
    <source>
        <strain evidence="7 8">TMCY0552</strain>
    </source>
</reference>
<keyword evidence="8" id="KW-1185">Reference proteome</keyword>
<evidence type="ECO:0000259" key="6">
    <source>
        <dbReference type="PROSITE" id="PS50949"/>
    </source>
</evidence>
<dbReference type="InterPro" id="IPR004839">
    <property type="entry name" value="Aminotransferase_I/II_large"/>
</dbReference>
<dbReference type="PROSITE" id="PS50949">
    <property type="entry name" value="HTH_GNTR"/>
    <property type="match status" value="1"/>
</dbReference>
<keyword evidence="7" id="KW-0808">Transferase</keyword>
<dbReference type="CDD" id="cd00609">
    <property type="entry name" value="AAT_like"/>
    <property type="match status" value="1"/>
</dbReference>
<accession>A0ABX2KHJ6</accession>
<dbReference type="InterPro" id="IPR015424">
    <property type="entry name" value="PyrdxlP-dep_Trfase"/>
</dbReference>
<dbReference type="RefSeq" id="WP_174474064.1">
    <property type="nucleotide sequence ID" value="NZ_JAGINN010000024.1"/>
</dbReference>
<dbReference type="Gene3D" id="3.40.640.10">
    <property type="entry name" value="Type I PLP-dependent aspartate aminotransferase-like (Major domain)"/>
    <property type="match status" value="1"/>
</dbReference>
<dbReference type="InterPro" id="IPR036388">
    <property type="entry name" value="WH-like_DNA-bd_sf"/>
</dbReference>
<dbReference type="InterPro" id="IPR015421">
    <property type="entry name" value="PyrdxlP-dep_Trfase_major"/>
</dbReference>
<dbReference type="Pfam" id="PF00392">
    <property type="entry name" value="GntR"/>
    <property type="match status" value="1"/>
</dbReference>
<dbReference type="EMBL" id="WHOS01000055">
    <property type="protein sequence ID" value="NUB03108.1"/>
    <property type="molecule type" value="Genomic_DNA"/>
</dbReference>
<keyword evidence="7" id="KW-0032">Aminotransferase</keyword>
<dbReference type="Proteomes" id="UP000605086">
    <property type="component" value="Unassembled WGS sequence"/>
</dbReference>
<evidence type="ECO:0000313" key="7">
    <source>
        <dbReference type="EMBL" id="NUB03108.1"/>
    </source>
</evidence>
<comment type="similarity">
    <text evidence="1">In the C-terminal section; belongs to the class-I pyridoxal-phosphate-dependent aminotransferase family.</text>
</comment>
<organism evidence="7 8">
    <name type="scientific">Azospirillum melinis</name>
    <dbReference type="NCBI Taxonomy" id="328839"/>
    <lineage>
        <taxon>Bacteria</taxon>
        <taxon>Pseudomonadati</taxon>
        <taxon>Pseudomonadota</taxon>
        <taxon>Alphaproteobacteria</taxon>
        <taxon>Rhodospirillales</taxon>
        <taxon>Azospirillaceae</taxon>
        <taxon>Azospirillum</taxon>
    </lineage>
</organism>
<dbReference type="Pfam" id="PF00155">
    <property type="entry name" value="Aminotran_1_2"/>
    <property type="match status" value="1"/>
</dbReference>
<feature type="domain" description="HTH gntR-type" evidence="6">
    <location>
        <begin position="23"/>
        <end position="91"/>
    </location>
</feature>
<dbReference type="PANTHER" id="PTHR46577">
    <property type="entry name" value="HTH-TYPE TRANSCRIPTIONAL REGULATORY PROTEIN GABR"/>
    <property type="match status" value="1"/>
</dbReference>
<dbReference type="SUPFAM" id="SSF53383">
    <property type="entry name" value="PLP-dependent transferases"/>
    <property type="match status" value="1"/>
</dbReference>
<dbReference type="GO" id="GO:0008483">
    <property type="term" value="F:transaminase activity"/>
    <property type="evidence" value="ECO:0007669"/>
    <property type="project" value="UniProtKB-KW"/>
</dbReference>